<dbReference type="InterPro" id="IPR008183">
    <property type="entry name" value="Aldose_1/G6P_1-epimerase"/>
</dbReference>
<evidence type="ECO:0000256" key="5">
    <source>
        <dbReference type="PIRSR" id="PIRSR016020-1"/>
    </source>
</evidence>
<dbReference type="InterPro" id="IPR014718">
    <property type="entry name" value="GH-type_carb-bd"/>
</dbReference>
<feature type="active site" evidence="5">
    <location>
        <position position="273"/>
    </location>
</feature>
<protein>
    <recommendedName>
        <fullName evidence="4">Putative glucose-6-phosphate 1-epimerase</fullName>
        <ecNumber evidence="4">5.1.3.15</ecNumber>
    </recommendedName>
</protein>
<dbReference type="GO" id="GO:0047938">
    <property type="term" value="F:glucose-6-phosphate 1-epimerase activity"/>
    <property type="evidence" value="ECO:0007669"/>
    <property type="project" value="UniProtKB-UniRule"/>
</dbReference>
<dbReference type="Pfam" id="PF01263">
    <property type="entry name" value="Aldose_epim"/>
    <property type="match status" value="1"/>
</dbReference>
<feature type="active site" evidence="5">
    <location>
        <position position="170"/>
    </location>
</feature>
<dbReference type="GO" id="GO:0030246">
    <property type="term" value="F:carbohydrate binding"/>
    <property type="evidence" value="ECO:0007669"/>
    <property type="project" value="UniProtKB-UniRule"/>
</dbReference>
<dbReference type="InterPro" id="IPR011013">
    <property type="entry name" value="Gal_mutarotase_sf_dom"/>
</dbReference>
<accession>A0A2W4XG20</accession>
<sequence length="301" mass="33335">MSIEQLNQTFAISSQLEIVESKGGFPAIEIQNEKASAKISVYSAQVLSFQPVDEPEEMLFVSENAYYQTGKATKGGIPICWPWFGPDPQGLGRASHGFVRNRMWTLLSTEAMPTGETKVRLGMSANEETQAIWPYQFELVMEIVVGQRLAIALITQNTGSEAFSITQAFHTYFSIGDIHQVRVLGLEDTPYLDKADEGAEKTQIGEIAITAETDRIYVGVKPELIVEDSAWGRRILISSTNSSTAIVWNPWEKISAAMADLADSDYLNFVCVETANAENEVIEISPGEQYQMQAVYAIERS</sequence>
<comment type="catalytic activity">
    <reaction evidence="1">
        <text>alpha-D-glucose 6-phosphate = beta-D-glucose 6-phosphate</text>
        <dbReference type="Rhea" id="RHEA:16249"/>
        <dbReference type="ChEBI" id="CHEBI:58225"/>
        <dbReference type="ChEBI" id="CHEBI:58247"/>
        <dbReference type="EC" id="5.1.3.15"/>
    </reaction>
</comment>
<dbReference type="EC" id="5.1.3.15" evidence="4"/>
<dbReference type="PANTHER" id="PTHR11122:SF13">
    <property type="entry name" value="GLUCOSE-6-PHOSPHATE 1-EPIMERASE"/>
    <property type="match status" value="1"/>
</dbReference>
<evidence type="ECO:0000256" key="1">
    <source>
        <dbReference type="ARBA" id="ARBA00001096"/>
    </source>
</evidence>
<evidence type="ECO:0000256" key="4">
    <source>
        <dbReference type="PIRNR" id="PIRNR016020"/>
    </source>
</evidence>
<gene>
    <name evidence="6" type="ORF">DCF15_09250</name>
</gene>
<dbReference type="CDD" id="cd09020">
    <property type="entry name" value="D-hex-6-P-epi_like"/>
    <property type="match status" value="1"/>
</dbReference>
<dbReference type="Gene3D" id="2.70.98.10">
    <property type="match status" value="1"/>
</dbReference>
<dbReference type="Proteomes" id="UP000249794">
    <property type="component" value="Unassembled WGS sequence"/>
</dbReference>
<dbReference type="PANTHER" id="PTHR11122">
    <property type="entry name" value="APOSPORY-ASSOCIATED PROTEIN C-RELATED"/>
    <property type="match status" value="1"/>
</dbReference>
<keyword evidence="3 4" id="KW-0413">Isomerase</keyword>
<evidence type="ECO:0000256" key="3">
    <source>
        <dbReference type="ARBA" id="ARBA00023235"/>
    </source>
</evidence>
<evidence type="ECO:0000313" key="6">
    <source>
        <dbReference type="EMBL" id="PZO56250.1"/>
    </source>
</evidence>
<name>A0A2W4XG20_9CYAN</name>
<dbReference type="SUPFAM" id="SSF74650">
    <property type="entry name" value="Galactose mutarotase-like"/>
    <property type="match status" value="1"/>
</dbReference>
<evidence type="ECO:0000256" key="2">
    <source>
        <dbReference type="ARBA" id="ARBA00005866"/>
    </source>
</evidence>
<dbReference type="GO" id="GO:0005975">
    <property type="term" value="P:carbohydrate metabolic process"/>
    <property type="evidence" value="ECO:0007669"/>
    <property type="project" value="InterPro"/>
</dbReference>
<dbReference type="InterPro" id="IPR025532">
    <property type="entry name" value="G6P_1-epimerase"/>
</dbReference>
<reference evidence="6 7" key="2">
    <citation type="submission" date="2018-06" db="EMBL/GenBank/DDBJ databases">
        <title>Metagenomic assembly of (sub)arctic Cyanobacteria and their associated microbiome from non-axenic cultures.</title>
        <authorList>
            <person name="Baurain D."/>
        </authorList>
    </citation>
    <scope>NUCLEOTIDE SEQUENCE [LARGE SCALE GENOMIC DNA]</scope>
    <source>
        <strain evidence="6">ULC027bin1</strain>
    </source>
</reference>
<proteinExistence type="inferred from homology"/>
<comment type="similarity">
    <text evidence="2 4">Belongs to the glucose-6-phosphate 1-epimerase family.</text>
</comment>
<dbReference type="EMBL" id="QBMP01000078">
    <property type="protein sequence ID" value="PZO56250.1"/>
    <property type="molecule type" value="Genomic_DNA"/>
</dbReference>
<dbReference type="PIRSF" id="PIRSF016020">
    <property type="entry name" value="PHexose_mutarotase"/>
    <property type="match status" value="1"/>
</dbReference>
<dbReference type="AlphaFoldDB" id="A0A2W4XG20"/>
<comment type="caution">
    <text evidence="6">The sequence shown here is derived from an EMBL/GenBank/DDBJ whole genome shotgun (WGS) entry which is preliminary data.</text>
</comment>
<evidence type="ECO:0000313" key="7">
    <source>
        <dbReference type="Proteomes" id="UP000249794"/>
    </source>
</evidence>
<reference evidence="7" key="1">
    <citation type="submission" date="2018-04" db="EMBL/GenBank/DDBJ databases">
        <authorList>
            <person name="Cornet L."/>
        </authorList>
    </citation>
    <scope>NUCLEOTIDE SEQUENCE [LARGE SCALE GENOMIC DNA]</scope>
</reference>
<organism evidence="6 7">
    <name type="scientific">Phormidesmis priestleyi</name>
    <dbReference type="NCBI Taxonomy" id="268141"/>
    <lineage>
        <taxon>Bacteria</taxon>
        <taxon>Bacillati</taxon>
        <taxon>Cyanobacteriota</taxon>
        <taxon>Cyanophyceae</taxon>
        <taxon>Leptolyngbyales</taxon>
        <taxon>Leptolyngbyaceae</taxon>
        <taxon>Phormidesmis</taxon>
    </lineage>
</organism>